<dbReference type="Proteomes" id="UP000003900">
    <property type="component" value="Unassembled WGS sequence"/>
</dbReference>
<accession>H3SIB2</accession>
<proteinExistence type="predicted"/>
<dbReference type="GO" id="GO:0000166">
    <property type="term" value="F:nucleotide binding"/>
    <property type="evidence" value="ECO:0007669"/>
    <property type="project" value="InterPro"/>
</dbReference>
<dbReference type="Gene3D" id="3.30.360.10">
    <property type="entry name" value="Dihydrodipicolinate Reductase, domain 2"/>
    <property type="match status" value="1"/>
</dbReference>
<dbReference type="SUPFAM" id="SSF51735">
    <property type="entry name" value="NAD(P)-binding Rossmann-fold domains"/>
    <property type="match status" value="1"/>
</dbReference>
<dbReference type="PATRIC" id="fig|1131935.3.peg.3420"/>
<gene>
    <name evidence="3" type="ORF">PDENDC454_16418</name>
</gene>
<dbReference type="PANTHER" id="PTHR43708:SF1">
    <property type="entry name" value="GALACTOSE_LACTOSE METABOLISM REGULATORY PROTEIN GAL80"/>
    <property type="match status" value="1"/>
</dbReference>
<dbReference type="OrthoDB" id="9815825at2"/>
<dbReference type="Pfam" id="PF22685">
    <property type="entry name" value="Gal80p_C-like"/>
    <property type="match status" value="1"/>
</dbReference>
<feature type="domain" description="Gal80p-like C-terminal" evidence="2">
    <location>
        <begin position="137"/>
        <end position="272"/>
    </location>
</feature>
<name>H3SIB2_9BACL</name>
<dbReference type="InterPro" id="IPR055080">
    <property type="entry name" value="Gal80p-like_C"/>
</dbReference>
<dbReference type="Gene3D" id="3.40.50.720">
    <property type="entry name" value="NAD(P)-binding Rossmann-like Domain"/>
    <property type="match status" value="1"/>
</dbReference>
<reference evidence="3 4" key="1">
    <citation type="journal article" date="2012" name="J. Bacteriol.">
        <title>Genome Sequence of the Pattern-Forming Social Bacterium Paenibacillus dendritiformis C454 Chiral Morphotype.</title>
        <authorList>
            <person name="Sirota-Madi A."/>
            <person name="Olender T."/>
            <person name="Helman Y."/>
            <person name="Brainis I."/>
            <person name="Finkelshtein A."/>
            <person name="Roth D."/>
            <person name="Hagai E."/>
            <person name="Leshkowitz D."/>
            <person name="Brodsky L."/>
            <person name="Galatenko V."/>
            <person name="Nikolaev V."/>
            <person name="Gutnick D.L."/>
            <person name="Lancet D."/>
            <person name="Ben-Jacob E."/>
        </authorList>
    </citation>
    <scope>NUCLEOTIDE SEQUENCE [LARGE SCALE GENOMIC DNA]</scope>
    <source>
        <strain evidence="3 4">C454</strain>
    </source>
</reference>
<evidence type="ECO:0000259" key="1">
    <source>
        <dbReference type="Pfam" id="PF01408"/>
    </source>
</evidence>
<keyword evidence="4" id="KW-1185">Reference proteome</keyword>
<dbReference type="PANTHER" id="PTHR43708">
    <property type="entry name" value="CONSERVED EXPRESSED OXIDOREDUCTASE (EUROFUNG)"/>
    <property type="match status" value="1"/>
</dbReference>
<protein>
    <submittedName>
        <fullName evidence="3">Oxidoreductase family, NAD-binding Rossmann fold family protein</fullName>
    </submittedName>
</protein>
<dbReference type="InterPro" id="IPR051317">
    <property type="entry name" value="Gfo/Idh/MocA_oxidoreduct"/>
</dbReference>
<dbReference type="InterPro" id="IPR036291">
    <property type="entry name" value="NAD(P)-bd_dom_sf"/>
</dbReference>
<dbReference type="AlphaFoldDB" id="H3SIB2"/>
<organism evidence="3 4">
    <name type="scientific">Paenibacillus dendritiformis C454</name>
    <dbReference type="NCBI Taxonomy" id="1131935"/>
    <lineage>
        <taxon>Bacteria</taxon>
        <taxon>Bacillati</taxon>
        <taxon>Bacillota</taxon>
        <taxon>Bacilli</taxon>
        <taxon>Bacillales</taxon>
        <taxon>Paenibacillaceae</taxon>
        <taxon>Paenibacillus</taxon>
    </lineage>
</organism>
<dbReference type="InterPro" id="IPR000683">
    <property type="entry name" value="Gfo/Idh/MocA-like_OxRdtase_N"/>
</dbReference>
<evidence type="ECO:0000259" key="2">
    <source>
        <dbReference type="Pfam" id="PF22685"/>
    </source>
</evidence>
<dbReference type="EMBL" id="AHKH01000045">
    <property type="protein sequence ID" value="EHQ61170.1"/>
    <property type="molecule type" value="Genomic_DNA"/>
</dbReference>
<feature type="domain" description="Gfo/Idh/MocA-like oxidoreductase N-terminal" evidence="1">
    <location>
        <begin position="6"/>
        <end position="122"/>
    </location>
</feature>
<evidence type="ECO:0000313" key="4">
    <source>
        <dbReference type="Proteomes" id="UP000003900"/>
    </source>
</evidence>
<dbReference type="STRING" id="1131935.PDENDC454_16418"/>
<dbReference type="SUPFAM" id="SSF55347">
    <property type="entry name" value="Glyceraldehyde-3-phosphate dehydrogenase-like, C-terminal domain"/>
    <property type="match status" value="1"/>
</dbReference>
<sequence>MSNTVIRTGIIGGSLNNQWASQTHIPALRQSTQHQITAIATSRMESALHSAAAVGAPHAFTDHEALSGCPEVDLVVVSVKVPFHYEAVKAAIAAGKHVYCEWPLAVTSSQAEELAELADQAGIHHAIGLQARHSAAIQDVKQRLERDEIGRILSCTMQVSTQGKGKFTDRNGAYLLQEENGATLLTINGGHSLDLLRYLLGDVKELSAMMNCNDTEATLLETGEKVAKDTADQIMVQGTLLNGASVSVHIQGGAYPAFLMEIQGEKGIIRLKQHHSFGHVQFGNLEVQQALYGSSMSLGAADEGHFKTLHRGREQPELPMRNVSKAHELLAGDIQYGTFHSPDFHDAVRLHQLLESIRRAAVTGNRQKQV</sequence>
<evidence type="ECO:0000313" key="3">
    <source>
        <dbReference type="EMBL" id="EHQ61170.1"/>
    </source>
</evidence>
<dbReference type="RefSeq" id="WP_006677774.1">
    <property type="nucleotide sequence ID" value="NZ_AHKH01000045.1"/>
</dbReference>
<dbReference type="Pfam" id="PF01408">
    <property type="entry name" value="GFO_IDH_MocA"/>
    <property type="match status" value="1"/>
</dbReference>
<comment type="caution">
    <text evidence="3">The sequence shown here is derived from an EMBL/GenBank/DDBJ whole genome shotgun (WGS) entry which is preliminary data.</text>
</comment>